<protein>
    <submittedName>
        <fullName evidence="2">Uncharacterized protein</fullName>
    </submittedName>
</protein>
<evidence type="ECO:0000313" key="2">
    <source>
        <dbReference type="EMBL" id="TXL72719.1"/>
    </source>
</evidence>
<dbReference type="EMBL" id="VDUZ01000031">
    <property type="protein sequence ID" value="TXL72719.1"/>
    <property type="molecule type" value="Genomic_DNA"/>
</dbReference>
<proteinExistence type="predicted"/>
<feature type="region of interest" description="Disordered" evidence="1">
    <location>
        <begin position="108"/>
        <end position="164"/>
    </location>
</feature>
<dbReference type="Proteomes" id="UP000321638">
    <property type="component" value="Unassembled WGS sequence"/>
</dbReference>
<sequence>MRNFTIGLSLLALGVGCVSTAHGRDRDDARFAGIGVGISHAPEDHPATFVTSPAPTAGAERSARAAKPAEGASPATARRPDAGSFSYRGLRMSPTGLDPTVYSGVLSRGDGATAVGGATPLPADLQGMPKSPGGQGNDRPSPTFSTRGNGGVLGLSYKIKPTQP</sequence>
<gene>
    <name evidence="2" type="ORF">FHP25_24530</name>
</gene>
<dbReference type="RefSeq" id="WP_147849617.1">
    <property type="nucleotide sequence ID" value="NZ_VDUZ01000031.1"/>
</dbReference>
<feature type="region of interest" description="Disordered" evidence="1">
    <location>
        <begin position="43"/>
        <end position="91"/>
    </location>
</feature>
<keyword evidence="3" id="KW-1185">Reference proteome</keyword>
<dbReference type="AlphaFoldDB" id="A0A5C8PHE4"/>
<accession>A0A5C8PHE4</accession>
<name>A0A5C8PHE4_9HYPH</name>
<evidence type="ECO:0000256" key="1">
    <source>
        <dbReference type="SAM" id="MobiDB-lite"/>
    </source>
</evidence>
<comment type="caution">
    <text evidence="2">The sequence shown here is derived from an EMBL/GenBank/DDBJ whole genome shotgun (WGS) entry which is preliminary data.</text>
</comment>
<dbReference type="OrthoDB" id="9893587at2"/>
<feature type="compositionally biased region" description="Polar residues" evidence="1">
    <location>
        <begin position="138"/>
        <end position="147"/>
    </location>
</feature>
<reference evidence="2 3" key="1">
    <citation type="submission" date="2019-06" db="EMBL/GenBank/DDBJ databases">
        <title>New taxonomy in bacterial strain CC-CFT640, isolated from vineyard.</title>
        <authorList>
            <person name="Lin S.-Y."/>
            <person name="Tsai C.-F."/>
            <person name="Young C.-C."/>
        </authorList>
    </citation>
    <scope>NUCLEOTIDE SEQUENCE [LARGE SCALE GENOMIC DNA]</scope>
    <source>
        <strain evidence="2 3">CC-CFT640</strain>
    </source>
</reference>
<organism evidence="2 3">
    <name type="scientific">Vineibacter terrae</name>
    <dbReference type="NCBI Taxonomy" id="2586908"/>
    <lineage>
        <taxon>Bacteria</taxon>
        <taxon>Pseudomonadati</taxon>
        <taxon>Pseudomonadota</taxon>
        <taxon>Alphaproteobacteria</taxon>
        <taxon>Hyphomicrobiales</taxon>
        <taxon>Vineibacter</taxon>
    </lineage>
</organism>
<evidence type="ECO:0000313" key="3">
    <source>
        <dbReference type="Proteomes" id="UP000321638"/>
    </source>
</evidence>
<dbReference type="PROSITE" id="PS51257">
    <property type="entry name" value="PROKAR_LIPOPROTEIN"/>
    <property type="match status" value="1"/>
</dbReference>